<name>A0A409VLU2_9AGAR</name>
<dbReference type="EMBL" id="NHTK01006027">
    <property type="protein sequence ID" value="PPQ67203.1"/>
    <property type="molecule type" value="Genomic_DNA"/>
</dbReference>
<keyword evidence="4" id="KW-1185">Reference proteome</keyword>
<dbReference type="InParanoid" id="A0A409VLU2"/>
<organism evidence="3 4">
    <name type="scientific">Panaeolus cyanescens</name>
    <dbReference type="NCBI Taxonomy" id="181874"/>
    <lineage>
        <taxon>Eukaryota</taxon>
        <taxon>Fungi</taxon>
        <taxon>Dikarya</taxon>
        <taxon>Basidiomycota</taxon>
        <taxon>Agaricomycotina</taxon>
        <taxon>Agaricomycetes</taxon>
        <taxon>Agaricomycetidae</taxon>
        <taxon>Agaricales</taxon>
        <taxon>Agaricineae</taxon>
        <taxon>Galeropsidaceae</taxon>
        <taxon>Panaeolus</taxon>
    </lineage>
</organism>
<accession>A0A409VLU2</accession>
<feature type="non-terminal residue" evidence="3">
    <location>
        <position position="1"/>
    </location>
</feature>
<feature type="compositionally biased region" description="Polar residues" evidence="1">
    <location>
        <begin position="135"/>
        <end position="144"/>
    </location>
</feature>
<protein>
    <submittedName>
        <fullName evidence="3">Uncharacterized protein</fullName>
    </submittedName>
</protein>
<comment type="caution">
    <text evidence="3">The sequence shown here is derived from an EMBL/GenBank/DDBJ whole genome shotgun (WGS) entry which is preliminary data.</text>
</comment>
<evidence type="ECO:0000313" key="3">
    <source>
        <dbReference type="EMBL" id="PPQ67203.1"/>
    </source>
</evidence>
<feature type="region of interest" description="Disordered" evidence="1">
    <location>
        <begin position="122"/>
        <end position="144"/>
    </location>
</feature>
<keyword evidence="2" id="KW-0812">Transmembrane</keyword>
<dbReference type="AlphaFoldDB" id="A0A409VLU2"/>
<reference evidence="3 4" key="1">
    <citation type="journal article" date="2018" name="Evol. Lett.">
        <title>Horizontal gene cluster transfer increased hallucinogenic mushroom diversity.</title>
        <authorList>
            <person name="Reynolds H.T."/>
            <person name="Vijayakumar V."/>
            <person name="Gluck-Thaler E."/>
            <person name="Korotkin H.B."/>
            <person name="Matheny P.B."/>
            <person name="Slot J.C."/>
        </authorList>
    </citation>
    <scope>NUCLEOTIDE SEQUENCE [LARGE SCALE GENOMIC DNA]</scope>
    <source>
        <strain evidence="3 4">2629</strain>
    </source>
</reference>
<proteinExistence type="predicted"/>
<evidence type="ECO:0000256" key="2">
    <source>
        <dbReference type="SAM" id="Phobius"/>
    </source>
</evidence>
<dbReference type="OrthoDB" id="2560085at2759"/>
<sequence length="144" mass="15412">SLLVFIFSVAFVAISFFPGTRALSVKTLRTQALAILFGVVVIIAAAIPYTIFFAKRGPKVTAYLGGTKLPDSVVAPLVAARVGSRAFYRNIDYLRLLAIFPWVAIFFGLISAVVLFKAASSTTTEPSKGPETAEKSSVSLHEKA</sequence>
<dbReference type="Proteomes" id="UP000284842">
    <property type="component" value="Unassembled WGS sequence"/>
</dbReference>
<keyword evidence="2" id="KW-0472">Membrane</keyword>
<evidence type="ECO:0000256" key="1">
    <source>
        <dbReference type="SAM" id="MobiDB-lite"/>
    </source>
</evidence>
<keyword evidence="2" id="KW-1133">Transmembrane helix</keyword>
<dbReference type="STRING" id="181874.A0A409VLU2"/>
<feature type="transmembrane region" description="Helical" evidence="2">
    <location>
        <begin position="93"/>
        <end position="116"/>
    </location>
</feature>
<evidence type="ECO:0000313" key="4">
    <source>
        <dbReference type="Proteomes" id="UP000284842"/>
    </source>
</evidence>
<feature type="transmembrane region" description="Helical" evidence="2">
    <location>
        <begin position="32"/>
        <end position="54"/>
    </location>
</feature>
<gene>
    <name evidence="3" type="ORF">CVT24_011274</name>
</gene>